<evidence type="ECO:0000256" key="3">
    <source>
        <dbReference type="ARBA" id="ARBA00022723"/>
    </source>
</evidence>
<evidence type="ECO:0000256" key="6">
    <source>
        <dbReference type="ARBA" id="ARBA00023049"/>
    </source>
</evidence>
<sequence>MVKQIEMFQYDFIVTEFVKKAKESITFYGTKEANLNDLLTIIIGNEADAANIQKLTGIGIQQLASMSAQEIMELASISEMAAQRIVASFGLAHKYVTSPREKRISIRLPRDVAELMMPEMRYLTQEHFICLFLNTKNRVIGKQTIFIGSLDSSVVHPREIFKEAIKRSAASIICLHNHPSGDPTPSKEDISITQILRQAGEVVGISLLDHVIIGDGKYISLKEQRYF</sequence>
<dbReference type="InterPro" id="IPR037518">
    <property type="entry name" value="MPN"/>
</dbReference>
<comment type="similarity">
    <text evidence="1 7">Belongs to the UPF0758 family.</text>
</comment>
<evidence type="ECO:0000256" key="2">
    <source>
        <dbReference type="ARBA" id="ARBA00022670"/>
    </source>
</evidence>
<reference evidence="9 10" key="1">
    <citation type="submission" date="2023-09" db="EMBL/GenBank/DDBJ databases">
        <title>Complete Genome and Methylome dissection of Bacillus brevis NEB573 original source of BbsI restriction endonuclease.</title>
        <authorList>
            <person name="Fomenkov A."/>
            <person name="Roberts R.D."/>
        </authorList>
    </citation>
    <scope>NUCLEOTIDE SEQUENCE [LARGE SCALE GENOMIC DNA]</scope>
    <source>
        <strain evidence="9 10">NEB573</strain>
    </source>
</reference>
<keyword evidence="6" id="KW-0482">Metalloprotease</keyword>
<evidence type="ECO:0000313" key="9">
    <source>
        <dbReference type="EMBL" id="WNC13058.1"/>
    </source>
</evidence>
<dbReference type="InterPro" id="IPR001405">
    <property type="entry name" value="UPF0758"/>
</dbReference>
<organism evidence="9 10">
    <name type="scientific">Brevibacillus brevis</name>
    <name type="common">Bacillus brevis</name>
    <dbReference type="NCBI Taxonomy" id="1393"/>
    <lineage>
        <taxon>Bacteria</taxon>
        <taxon>Bacillati</taxon>
        <taxon>Bacillota</taxon>
        <taxon>Bacilli</taxon>
        <taxon>Bacillales</taxon>
        <taxon>Paenibacillaceae</taxon>
        <taxon>Brevibacillus</taxon>
    </lineage>
</organism>
<dbReference type="PANTHER" id="PTHR30471">
    <property type="entry name" value="DNA REPAIR PROTEIN RADC"/>
    <property type="match status" value="1"/>
</dbReference>
<dbReference type="InterPro" id="IPR025657">
    <property type="entry name" value="RadC_JAB"/>
</dbReference>
<keyword evidence="3" id="KW-0479">Metal-binding</keyword>
<accession>A0ABY9SYZ5</accession>
<keyword evidence="4" id="KW-0378">Hydrolase</keyword>
<dbReference type="InterPro" id="IPR020891">
    <property type="entry name" value="UPF0758_CS"/>
</dbReference>
<keyword evidence="5" id="KW-0862">Zinc</keyword>
<dbReference type="PROSITE" id="PS01302">
    <property type="entry name" value="UPF0758"/>
    <property type="match status" value="1"/>
</dbReference>
<name>A0ABY9SYZ5_BREBE</name>
<proteinExistence type="inferred from homology"/>
<gene>
    <name evidence="9" type="primary">radC</name>
    <name evidence="9" type="ORF">RGB73_20365</name>
</gene>
<keyword evidence="10" id="KW-1185">Reference proteome</keyword>
<dbReference type="Gene3D" id="3.40.140.10">
    <property type="entry name" value="Cytidine Deaminase, domain 2"/>
    <property type="match status" value="1"/>
</dbReference>
<dbReference type="CDD" id="cd08071">
    <property type="entry name" value="MPN_DUF2466"/>
    <property type="match status" value="1"/>
</dbReference>
<keyword evidence="2" id="KW-0645">Protease</keyword>
<dbReference type="NCBIfam" id="NF000642">
    <property type="entry name" value="PRK00024.1"/>
    <property type="match status" value="1"/>
</dbReference>
<dbReference type="Pfam" id="PF04002">
    <property type="entry name" value="RadC"/>
    <property type="match status" value="1"/>
</dbReference>
<feature type="domain" description="MPN" evidence="8">
    <location>
        <begin position="105"/>
        <end position="227"/>
    </location>
</feature>
<evidence type="ECO:0000256" key="1">
    <source>
        <dbReference type="ARBA" id="ARBA00010243"/>
    </source>
</evidence>
<dbReference type="PROSITE" id="PS50249">
    <property type="entry name" value="MPN"/>
    <property type="match status" value="1"/>
</dbReference>
<protein>
    <submittedName>
        <fullName evidence="9">DNA repair protein RadC</fullName>
    </submittedName>
</protein>
<evidence type="ECO:0000256" key="7">
    <source>
        <dbReference type="RuleBase" id="RU003797"/>
    </source>
</evidence>
<dbReference type="RefSeq" id="WP_310764557.1">
    <property type="nucleotide sequence ID" value="NZ_CP134050.1"/>
</dbReference>
<dbReference type="SUPFAM" id="SSF102712">
    <property type="entry name" value="JAB1/MPN domain"/>
    <property type="match status" value="1"/>
</dbReference>
<dbReference type="EMBL" id="CP134050">
    <property type="protein sequence ID" value="WNC13058.1"/>
    <property type="molecule type" value="Genomic_DNA"/>
</dbReference>
<evidence type="ECO:0000259" key="8">
    <source>
        <dbReference type="PROSITE" id="PS50249"/>
    </source>
</evidence>
<evidence type="ECO:0000313" key="10">
    <source>
        <dbReference type="Proteomes" id="UP001256827"/>
    </source>
</evidence>
<dbReference type="PANTHER" id="PTHR30471:SF3">
    <property type="entry name" value="UPF0758 PROTEIN YEES-RELATED"/>
    <property type="match status" value="1"/>
</dbReference>
<dbReference type="Proteomes" id="UP001256827">
    <property type="component" value="Chromosome"/>
</dbReference>
<evidence type="ECO:0000256" key="5">
    <source>
        <dbReference type="ARBA" id="ARBA00022833"/>
    </source>
</evidence>
<evidence type="ECO:0000256" key="4">
    <source>
        <dbReference type="ARBA" id="ARBA00022801"/>
    </source>
</evidence>
<dbReference type="NCBIfam" id="TIGR00608">
    <property type="entry name" value="radc"/>
    <property type="match status" value="1"/>
</dbReference>